<keyword evidence="2" id="KW-0677">Repeat</keyword>
<proteinExistence type="predicted"/>
<dbReference type="GO" id="GO:0016342">
    <property type="term" value="C:catenin complex"/>
    <property type="evidence" value="ECO:0007669"/>
    <property type="project" value="TreeGrafter"/>
</dbReference>
<evidence type="ECO:0000256" key="4">
    <source>
        <dbReference type="ARBA" id="ARBA00023136"/>
    </source>
</evidence>
<dbReference type="FunFam" id="2.60.40.60:FF:000092">
    <property type="entry name" value="Protocadherin 8"/>
    <property type="match status" value="1"/>
</dbReference>
<feature type="domain" description="Cadherin" evidence="6">
    <location>
        <begin position="342"/>
        <end position="415"/>
    </location>
</feature>
<reference evidence="7 8" key="1">
    <citation type="submission" date="2021-06" db="EMBL/GenBank/DDBJ databases">
        <title>Caerostris extrusa draft genome.</title>
        <authorList>
            <person name="Kono N."/>
            <person name="Arakawa K."/>
        </authorList>
    </citation>
    <scope>NUCLEOTIDE SEQUENCE [LARGE SCALE GENOMIC DNA]</scope>
</reference>
<evidence type="ECO:0000256" key="3">
    <source>
        <dbReference type="ARBA" id="ARBA00022837"/>
    </source>
</evidence>
<feature type="domain" description="Cadherin" evidence="6">
    <location>
        <begin position="223"/>
        <end position="337"/>
    </location>
</feature>
<dbReference type="InterPro" id="IPR015919">
    <property type="entry name" value="Cadherin-like_sf"/>
</dbReference>
<dbReference type="PROSITE" id="PS50268">
    <property type="entry name" value="CADHERIN_2"/>
    <property type="match status" value="5"/>
</dbReference>
<dbReference type="SUPFAM" id="SSF49313">
    <property type="entry name" value="Cadherin-like"/>
    <property type="match status" value="4"/>
</dbReference>
<feature type="domain" description="Cadherin" evidence="6">
    <location>
        <begin position="92"/>
        <end position="222"/>
    </location>
</feature>
<evidence type="ECO:0000313" key="8">
    <source>
        <dbReference type="Proteomes" id="UP001054945"/>
    </source>
</evidence>
<evidence type="ECO:0000313" key="7">
    <source>
        <dbReference type="EMBL" id="GIY08015.1"/>
    </source>
</evidence>
<evidence type="ECO:0000256" key="2">
    <source>
        <dbReference type="ARBA" id="ARBA00022737"/>
    </source>
</evidence>
<protein>
    <submittedName>
        <fullName evidence="7">Cadherin-87A</fullName>
    </submittedName>
</protein>
<dbReference type="GO" id="GO:0045296">
    <property type="term" value="F:cadherin binding"/>
    <property type="evidence" value="ECO:0007669"/>
    <property type="project" value="TreeGrafter"/>
</dbReference>
<dbReference type="PROSITE" id="PS00232">
    <property type="entry name" value="CADHERIN_1"/>
    <property type="match status" value="2"/>
</dbReference>
<keyword evidence="8" id="KW-1185">Reference proteome</keyword>
<dbReference type="Pfam" id="PF00028">
    <property type="entry name" value="Cadherin"/>
    <property type="match status" value="3"/>
</dbReference>
<keyword evidence="3 5" id="KW-0106">Calcium</keyword>
<comment type="caution">
    <text evidence="7">The sequence shown here is derived from an EMBL/GenBank/DDBJ whole genome shotgun (WGS) entry which is preliminary data.</text>
</comment>
<dbReference type="InterPro" id="IPR039808">
    <property type="entry name" value="Cadherin"/>
</dbReference>
<dbReference type="PRINTS" id="PR00205">
    <property type="entry name" value="CADHERIN"/>
</dbReference>
<dbReference type="InterPro" id="IPR020894">
    <property type="entry name" value="Cadherin_CS"/>
</dbReference>
<dbReference type="GO" id="GO:0008013">
    <property type="term" value="F:beta-catenin binding"/>
    <property type="evidence" value="ECO:0007669"/>
    <property type="project" value="TreeGrafter"/>
</dbReference>
<comment type="subcellular location">
    <subcellularLocation>
        <location evidence="1">Membrane</location>
    </subcellularLocation>
</comment>
<sequence>MLEVFFKYGAISILSIRNACDKFSVVTLSSSPQSSTASLVLRRTLDYAESNFYQIRLIADDGYFNTTEVISIRVGDVQNRPPVFVGSLTGLVDEDAPVGTLVMTLKAKDGDEGDSRSVTYELVTNPEDFFSIHPLTGELRTARLLDKEIFPSSNGVINVGVKATEVMSNGALAVGKRSMDSRCSHNHNPRCCSKEAFTSPQLSGTGTVTVNILDTNDNVPKFEKPEYKASIIENAPAGTVVDTITATDRDTMIFGEAGIVYSIFGNGAEKKFQVGETSGVITVAPCQTPGSGNCLDFETRPTYYLSYQAVDDMGRGLATVVPLTITLSDANDNAPVFLHESYSATIDEGAFKFDTPLRVQAVDADATSVRNGLDVSALRTDTIILTVQANDGGNGVVTTTVKITVKDANNNKPIFEKEMYEASIPESSPAGTVVEQVSASDADTGVNADISYRIQKGGSDDFDIHPRSGEITVKAGAKMDYDRRKEYNIEAFFDVIPESGEVKVASRLIEMAAIVTLTVIVTDISVSSPQQGTVTGGISLNGN</sequence>
<feature type="domain" description="Cadherin" evidence="6">
    <location>
        <begin position="23"/>
        <end position="84"/>
    </location>
</feature>
<evidence type="ECO:0000256" key="1">
    <source>
        <dbReference type="ARBA" id="ARBA00004370"/>
    </source>
</evidence>
<dbReference type="InterPro" id="IPR002126">
    <property type="entry name" value="Cadherin-like_dom"/>
</dbReference>
<accession>A0AAV4QIX7</accession>
<feature type="domain" description="Cadherin" evidence="6">
    <location>
        <begin position="416"/>
        <end position="531"/>
    </location>
</feature>
<dbReference type="CDD" id="cd11304">
    <property type="entry name" value="Cadherin_repeat"/>
    <property type="match status" value="3"/>
</dbReference>
<keyword evidence="4" id="KW-0472">Membrane</keyword>
<dbReference type="GO" id="GO:0016477">
    <property type="term" value="P:cell migration"/>
    <property type="evidence" value="ECO:0007669"/>
    <property type="project" value="TreeGrafter"/>
</dbReference>
<evidence type="ECO:0000256" key="5">
    <source>
        <dbReference type="PROSITE-ProRule" id="PRU00043"/>
    </source>
</evidence>
<dbReference type="PANTHER" id="PTHR24027:SF423">
    <property type="entry name" value="PROTOCADHERIN-16"/>
    <property type="match status" value="1"/>
</dbReference>
<name>A0AAV4QIX7_CAEEX</name>
<evidence type="ECO:0000259" key="6">
    <source>
        <dbReference type="PROSITE" id="PS50268"/>
    </source>
</evidence>
<gene>
    <name evidence="7" type="primary">Cad87A</name>
    <name evidence="7" type="ORF">CEXT_173751</name>
</gene>
<dbReference type="Proteomes" id="UP001054945">
    <property type="component" value="Unassembled WGS sequence"/>
</dbReference>
<dbReference type="AlphaFoldDB" id="A0AAV4QIX7"/>
<dbReference type="Gene3D" id="2.60.40.60">
    <property type="entry name" value="Cadherins"/>
    <property type="match status" value="6"/>
</dbReference>
<dbReference type="EMBL" id="BPLR01006191">
    <property type="protein sequence ID" value="GIY08015.1"/>
    <property type="molecule type" value="Genomic_DNA"/>
</dbReference>
<dbReference type="GO" id="GO:0007156">
    <property type="term" value="P:homophilic cell adhesion via plasma membrane adhesion molecules"/>
    <property type="evidence" value="ECO:0007669"/>
    <property type="project" value="InterPro"/>
</dbReference>
<organism evidence="7 8">
    <name type="scientific">Caerostris extrusa</name>
    <name type="common">Bark spider</name>
    <name type="synonym">Caerostris bankana</name>
    <dbReference type="NCBI Taxonomy" id="172846"/>
    <lineage>
        <taxon>Eukaryota</taxon>
        <taxon>Metazoa</taxon>
        <taxon>Ecdysozoa</taxon>
        <taxon>Arthropoda</taxon>
        <taxon>Chelicerata</taxon>
        <taxon>Arachnida</taxon>
        <taxon>Araneae</taxon>
        <taxon>Araneomorphae</taxon>
        <taxon>Entelegynae</taxon>
        <taxon>Araneoidea</taxon>
        <taxon>Araneidae</taxon>
        <taxon>Caerostris</taxon>
    </lineage>
</organism>
<dbReference type="SMART" id="SM00112">
    <property type="entry name" value="CA"/>
    <property type="match status" value="3"/>
</dbReference>
<dbReference type="GO" id="GO:0005509">
    <property type="term" value="F:calcium ion binding"/>
    <property type="evidence" value="ECO:0007669"/>
    <property type="project" value="UniProtKB-UniRule"/>
</dbReference>
<dbReference type="PANTHER" id="PTHR24027">
    <property type="entry name" value="CADHERIN-23"/>
    <property type="match status" value="1"/>
</dbReference>